<dbReference type="Pfam" id="PF12684">
    <property type="entry name" value="DUF3799"/>
    <property type="match status" value="1"/>
</dbReference>
<feature type="domain" description="Putative exodeoxyribonuclease 8 PDDEXK-like" evidence="4">
    <location>
        <begin position="35"/>
        <end position="267"/>
    </location>
</feature>
<evidence type="ECO:0000256" key="2">
    <source>
        <dbReference type="ARBA" id="ARBA00022806"/>
    </source>
</evidence>
<name>A0A510VS62_9LACO</name>
<keyword evidence="2" id="KW-0347">Helicase</keyword>
<dbReference type="GO" id="GO:0005524">
    <property type="term" value="F:ATP binding"/>
    <property type="evidence" value="ECO:0007669"/>
    <property type="project" value="UniProtKB-KW"/>
</dbReference>
<reference evidence="5 6" key="1">
    <citation type="submission" date="2019-07" db="EMBL/GenBank/DDBJ databases">
        <title>Whole genome shotgun sequence of Lactobacillus siliginis NBRC 101315.</title>
        <authorList>
            <person name="Hosoyama A."/>
            <person name="Uohara A."/>
            <person name="Ohji S."/>
            <person name="Ichikawa N."/>
        </authorList>
    </citation>
    <scope>NUCLEOTIDE SEQUENCE [LARGE SCALE GENOMIC DNA]</scope>
    <source>
        <strain evidence="5 6">NBRC 101315</strain>
    </source>
</reference>
<dbReference type="Proteomes" id="UP000321429">
    <property type="component" value="Unassembled WGS sequence"/>
</dbReference>
<evidence type="ECO:0000256" key="1">
    <source>
        <dbReference type="ARBA" id="ARBA00022741"/>
    </source>
</evidence>
<sequence>MTKKKTSTKATSSTKRITLTSDNYYNHDTDFQYMSPSVFKMMMQCEAAELALLKGDYEPSNKDAILVGNFVHSFFESQEAHQAFIDAHPEIISTRGASKGHLKSQYKTGEHMINRLCHEELFTNMDSTCEHEVIVTGKLFGYDWKGKVDALNVEQGFFMDYKTVDDIAKRNWSDKYYGMVDFIRARDYLPQMWVYRQLLEQKYGKPFTCFIWAVSKQTPSDVQLISPSSIWLDPEESWIQENIDRVEQVLAGEVAPKACGHCEYCRGHKSIHAAIDVGQILAAD</sequence>
<keyword evidence="3" id="KW-0067">ATP-binding</keyword>
<dbReference type="InterPro" id="IPR011604">
    <property type="entry name" value="PDDEXK-like_dom_sf"/>
</dbReference>
<dbReference type="GO" id="GO:0004386">
    <property type="term" value="F:helicase activity"/>
    <property type="evidence" value="ECO:0007669"/>
    <property type="project" value="UniProtKB-KW"/>
</dbReference>
<proteinExistence type="predicted"/>
<keyword evidence="1" id="KW-0547">Nucleotide-binding</keyword>
<dbReference type="EMBL" id="BJUD01000022">
    <property type="protein sequence ID" value="GEK28881.1"/>
    <property type="molecule type" value="Genomic_DNA"/>
</dbReference>
<keyword evidence="2" id="KW-0378">Hydrolase</keyword>
<accession>A0A510VS62</accession>
<dbReference type="Gene3D" id="3.90.320.10">
    <property type="match status" value="1"/>
</dbReference>
<protein>
    <recommendedName>
        <fullName evidence="4">Putative exodeoxyribonuclease 8 PDDEXK-like domain-containing protein</fullName>
    </recommendedName>
</protein>
<dbReference type="AlphaFoldDB" id="A0A510VS62"/>
<gene>
    <name evidence="5" type="ORF">LSI01_11920</name>
</gene>
<comment type="caution">
    <text evidence="5">The sequence shown here is derived from an EMBL/GenBank/DDBJ whole genome shotgun (WGS) entry which is preliminary data.</text>
</comment>
<dbReference type="RefSeq" id="WP_162260727.1">
    <property type="nucleotide sequence ID" value="NZ_JQCB01000003.1"/>
</dbReference>
<evidence type="ECO:0000313" key="6">
    <source>
        <dbReference type="Proteomes" id="UP000321429"/>
    </source>
</evidence>
<evidence type="ECO:0000256" key="3">
    <source>
        <dbReference type="ARBA" id="ARBA00022840"/>
    </source>
</evidence>
<organism evidence="5 6">
    <name type="scientific">Furfurilactobacillus siliginis</name>
    <dbReference type="NCBI Taxonomy" id="348151"/>
    <lineage>
        <taxon>Bacteria</taxon>
        <taxon>Bacillati</taxon>
        <taxon>Bacillota</taxon>
        <taxon>Bacilli</taxon>
        <taxon>Lactobacillales</taxon>
        <taxon>Lactobacillaceae</taxon>
        <taxon>Furfurilactobacillus</taxon>
    </lineage>
</organism>
<dbReference type="InterPro" id="IPR024432">
    <property type="entry name" value="Put_RecE_PDDEXK-like_dom"/>
</dbReference>
<evidence type="ECO:0000313" key="5">
    <source>
        <dbReference type="EMBL" id="GEK28881.1"/>
    </source>
</evidence>
<evidence type="ECO:0000259" key="4">
    <source>
        <dbReference type="Pfam" id="PF12684"/>
    </source>
</evidence>